<keyword evidence="1" id="KW-0378">Hydrolase</keyword>
<dbReference type="Gene3D" id="3.20.20.140">
    <property type="entry name" value="Metal-dependent hydrolases"/>
    <property type="match status" value="1"/>
</dbReference>
<comment type="function">
    <text evidence="1">Part of ribonuclease P, a protein complex that generates mature tRNA molecules by cleaving their 5'-ends.</text>
</comment>
<comment type="similarity">
    <text evidence="1">Belongs to the eukaryotic/archaeal RNase P protein component 3 family.</text>
</comment>
<dbReference type="GO" id="GO:0005737">
    <property type="term" value="C:cytoplasm"/>
    <property type="evidence" value="ECO:0007669"/>
    <property type="project" value="UniProtKB-SubCell"/>
</dbReference>
<comment type="caution">
    <text evidence="2">The sequence shown here is derived from an EMBL/GenBank/DDBJ whole genome shotgun (WGS) entry which is preliminary data.</text>
</comment>
<dbReference type="RefSeq" id="WP_086636613.1">
    <property type="nucleotide sequence ID" value="NZ_MRZU01000002.1"/>
</dbReference>
<sequence length="231" mass="24382">MSVVICDVGSGFGVLAREVGSLGYDRVVFLVDPGLLGDLPELGGVGVDVVWGVLLEPGSVGELKGLVGRCRDLVDFVVVRSLGVGEVDRAVVLDGRVDLLLVGGGGVVDYVLARDAGECGVGVGFDLKSLLDSRGYRRSLLVRRFRKDVEVLGRYGVDVVPCLLAGDRFDVKAARDFRSLLGVFGFDGGLFDSSREFILERVEFNREVGGSGFVEPGVEVVDDGDGGVGDV</sequence>
<accession>A0A1Y3GDI7</accession>
<comment type="catalytic activity">
    <reaction evidence="1">
        <text>Endonucleolytic cleavage of RNA, removing 5'-extranucleotides from tRNA precursor.</text>
        <dbReference type="EC" id="3.1.26.5"/>
    </reaction>
</comment>
<name>A0A1Y3GDI7_9EURY</name>
<evidence type="ECO:0000256" key="1">
    <source>
        <dbReference type="HAMAP-Rule" id="MF_00756"/>
    </source>
</evidence>
<reference evidence="2 3" key="1">
    <citation type="submission" date="2016-12" db="EMBL/GenBank/DDBJ databases">
        <title>Discovery of methanogenic haloarchaea.</title>
        <authorList>
            <person name="Sorokin D.Y."/>
            <person name="Makarova K.S."/>
            <person name="Abbas B."/>
            <person name="Ferrer M."/>
            <person name="Golyshin P.N."/>
        </authorList>
    </citation>
    <scope>NUCLEOTIDE SEQUENCE [LARGE SCALE GENOMIC DNA]</scope>
    <source>
        <strain evidence="2">AMET1</strain>
    </source>
</reference>
<keyword evidence="1" id="KW-0819">tRNA processing</keyword>
<evidence type="ECO:0000313" key="3">
    <source>
        <dbReference type="Proteomes" id="UP000195137"/>
    </source>
</evidence>
<protein>
    <recommendedName>
        <fullName evidence="1">Ribonuclease P protein component 3</fullName>
        <shortName evidence="1">RNase P component 3</shortName>
        <ecNumber evidence="1">3.1.26.5</ecNumber>
    </recommendedName>
    <alternativeName>
        <fullName evidence="1">Rpp30</fullName>
    </alternativeName>
</protein>
<organism evidence="2 3">
    <name type="scientific">Methanonatronarchaeum thermophilum</name>
    <dbReference type="NCBI Taxonomy" id="1927129"/>
    <lineage>
        <taxon>Archaea</taxon>
        <taxon>Methanobacteriati</taxon>
        <taxon>Methanobacteriota</taxon>
        <taxon>Methanonatronarchaeia</taxon>
        <taxon>Methanonatronarchaeales</taxon>
        <taxon>Methanonatronarchaeaceae</taxon>
        <taxon>Methanonatronarchaeum</taxon>
    </lineage>
</organism>
<dbReference type="SUPFAM" id="SSF89550">
    <property type="entry name" value="PHP domain-like"/>
    <property type="match status" value="1"/>
</dbReference>
<dbReference type="Proteomes" id="UP000195137">
    <property type="component" value="Unassembled WGS sequence"/>
</dbReference>
<keyword evidence="1" id="KW-0963">Cytoplasm</keyword>
<dbReference type="EMBL" id="MRZU01000002">
    <property type="protein sequence ID" value="OUJ19521.1"/>
    <property type="molecule type" value="Genomic_DNA"/>
</dbReference>
<keyword evidence="1" id="KW-0540">Nuclease</keyword>
<gene>
    <name evidence="1" type="primary">rnp3</name>
    <name evidence="2" type="ORF">AMET1_0192</name>
</gene>
<comment type="subcellular location">
    <subcellularLocation>
        <location evidence="1">Cytoplasm</location>
    </subcellularLocation>
</comment>
<dbReference type="HAMAP" id="MF_00756">
    <property type="entry name" value="RNase_P_3"/>
    <property type="match status" value="1"/>
</dbReference>
<dbReference type="GO" id="GO:0004526">
    <property type="term" value="F:ribonuclease P activity"/>
    <property type="evidence" value="ECO:0007669"/>
    <property type="project" value="UniProtKB-UniRule"/>
</dbReference>
<dbReference type="InterPro" id="IPR016195">
    <property type="entry name" value="Pol/histidinol_Pase-like"/>
</dbReference>
<dbReference type="EC" id="3.1.26.5" evidence="1"/>
<dbReference type="AlphaFoldDB" id="A0A1Y3GDI7"/>
<proteinExistence type="inferred from homology"/>
<keyword evidence="3" id="KW-1185">Reference proteome</keyword>
<dbReference type="GO" id="GO:0001682">
    <property type="term" value="P:tRNA 5'-leader removal"/>
    <property type="evidence" value="ECO:0007669"/>
    <property type="project" value="UniProtKB-UniRule"/>
</dbReference>
<dbReference type="GO" id="GO:0030677">
    <property type="term" value="C:ribonuclease P complex"/>
    <property type="evidence" value="ECO:0007669"/>
    <property type="project" value="UniProtKB-UniRule"/>
</dbReference>
<dbReference type="InterPro" id="IPR023539">
    <property type="entry name" value="RNase_P_comp-3_arc"/>
</dbReference>
<keyword evidence="1" id="KW-0255">Endonuclease</keyword>
<comment type="subunit">
    <text evidence="1">Consists of a catalytic RNA component and at least 4-5 protein subunits.</text>
</comment>
<evidence type="ECO:0000313" key="2">
    <source>
        <dbReference type="EMBL" id="OUJ19521.1"/>
    </source>
</evidence>